<proteinExistence type="predicted"/>
<comment type="caution">
    <text evidence="2">The sequence shown here is derived from an EMBL/GenBank/DDBJ whole genome shotgun (WGS) entry which is preliminary data.</text>
</comment>
<organism evidence="2 3">
    <name type="scientific">Alteromonas gilva</name>
    <dbReference type="NCBI Taxonomy" id="2987522"/>
    <lineage>
        <taxon>Bacteria</taxon>
        <taxon>Pseudomonadati</taxon>
        <taxon>Pseudomonadota</taxon>
        <taxon>Gammaproteobacteria</taxon>
        <taxon>Alteromonadales</taxon>
        <taxon>Alteromonadaceae</taxon>
        <taxon>Alteromonas/Salinimonas group</taxon>
        <taxon>Alteromonas</taxon>
    </lineage>
</organism>
<gene>
    <name evidence="2" type="ORF">OIK42_07505</name>
</gene>
<evidence type="ECO:0000256" key="1">
    <source>
        <dbReference type="SAM" id="Phobius"/>
    </source>
</evidence>
<dbReference type="RefSeq" id="WP_273639525.1">
    <property type="nucleotide sequence ID" value="NZ_JAQQXP010000001.1"/>
</dbReference>
<keyword evidence="1" id="KW-1133">Transmembrane helix</keyword>
<feature type="transmembrane region" description="Helical" evidence="1">
    <location>
        <begin position="34"/>
        <end position="53"/>
    </location>
</feature>
<feature type="transmembrane region" description="Helical" evidence="1">
    <location>
        <begin position="7"/>
        <end position="28"/>
    </location>
</feature>
<reference evidence="2 3" key="1">
    <citation type="submission" date="2022-10" db="EMBL/GenBank/DDBJ databases">
        <title>Alteromonas sp. chi3 Genome sequencing.</title>
        <authorList>
            <person name="Park S."/>
        </authorList>
    </citation>
    <scope>NUCLEOTIDE SEQUENCE [LARGE SCALE GENOMIC DNA]</scope>
    <source>
        <strain evidence="3">chi3</strain>
    </source>
</reference>
<protein>
    <submittedName>
        <fullName evidence="2">Uncharacterized protein</fullName>
    </submittedName>
</protein>
<keyword evidence="3" id="KW-1185">Reference proteome</keyword>
<evidence type="ECO:0000313" key="3">
    <source>
        <dbReference type="Proteomes" id="UP001218788"/>
    </source>
</evidence>
<dbReference type="Proteomes" id="UP001218788">
    <property type="component" value="Unassembled WGS sequence"/>
</dbReference>
<dbReference type="EMBL" id="JAQQXP010000001">
    <property type="protein sequence ID" value="MDC8830604.1"/>
    <property type="molecule type" value="Genomic_DNA"/>
</dbReference>
<name>A0ABT5L2F3_9ALTE</name>
<evidence type="ECO:0000313" key="2">
    <source>
        <dbReference type="EMBL" id="MDC8830604.1"/>
    </source>
</evidence>
<keyword evidence="1" id="KW-0812">Transmembrane</keyword>
<sequence>MNNDIKGLCLFLGGIGLLYTMFLVLVAVFTGVKIIKSIVFIATFSAGLVSLGLTPQVRQRLTSYVKSQFIR</sequence>
<keyword evidence="1" id="KW-0472">Membrane</keyword>
<accession>A0ABT5L2F3</accession>